<name>A0ABP8GL03_9BACT</name>
<sequence>MLSLQQIKKKLITYLTNHGQVNEVVWADDFEFSAERNLSYPVVNIEFLEATVSGKMLGYSFKVTIGDMVAADQVDLQTEVISDNLLIAEDFLTYLQYAEGWEFNRSTSLVPFRDDTGDRVSGVVFRFVLNVVRSQKECATPTKD</sequence>
<reference evidence="2" key="1">
    <citation type="journal article" date="2019" name="Int. J. Syst. Evol. Microbiol.">
        <title>The Global Catalogue of Microorganisms (GCM) 10K type strain sequencing project: providing services to taxonomists for standard genome sequencing and annotation.</title>
        <authorList>
            <consortium name="The Broad Institute Genomics Platform"/>
            <consortium name="The Broad Institute Genome Sequencing Center for Infectious Disease"/>
            <person name="Wu L."/>
            <person name="Ma J."/>
        </authorList>
    </citation>
    <scope>NUCLEOTIDE SEQUENCE [LARGE SCALE GENOMIC DNA]</scope>
    <source>
        <strain evidence="2">JCM 17919</strain>
    </source>
</reference>
<protein>
    <submittedName>
        <fullName evidence="1">Uncharacterized protein</fullName>
    </submittedName>
</protein>
<gene>
    <name evidence="1" type="ORF">GCM10023184_14890</name>
</gene>
<organism evidence="1 2">
    <name type="scientific">Flaviaesturariibacter amylovorans</name>
    <dbReference type="NCBI Taxonomy" id="1084520"/>
    <lineage>
        <taxon>Bacteria</taxon>
        <taxon>Pseudomonadati</taxon>
        <taxon>Bacteroidota</taxon>
        <taxon>Chitinophagia</taxon>
        <taxon>Chitinophagales</taxon>
        <taxon>Chitinophagaceae</taxon>
        <taxon>Flaviaestuariibacter</taxon>
    </lineage>
</organism>
<evidence type="ECO:0000313" key="1">
    <source>
        <dbReference type="EMBL" id="GAA4326301.1"/>
    </source>
</evidence>
<dbReference type="EMBL" id="BAABGY010000006">
    <property type="protein sequence ID" value="GAA4326301.1"/>
    <property type="molecule type" value="Genomic_DNA"/>
</dbReference>
<evidence type="ECO:0000313" key="2">
    <source>
        <dbReference type="Proteomes" id="UP001501725"/>
    </source>
</evidence>
<comment type="caution">
    <text evidence="1">The sequence shown here is derived from an EMBL/GenBank/DDBJ whole genome shotgun (WGS) entry which is preliminary data.</text>
</comment>
<dbReference type="Proteomes" id="UP001501725">
    <property type="component" value="Unassembled WGS sequence"/>
</dbReference>
<accession>A0ABP8GL03</accession>
<keyword evidence="2" id="KW-1185">Reference proteome</keyword>
<dbReference type="RefSeq" id="WP_345254749.1">
    <property type="nucleotide sequence ID" value="NZ_BAABGY010000006.1"/>
</dbReference>
<proteinExistence type="predicted"/>